<evidence type="ECO:0000259" key="2">
    <source>
        <dbReference type="SMART" id="SM01177"/>
    </source>
</evidence>
<reference evidence="3 4" key="1">
    <citation type="submission" date="2024-04" db="EMBL/GenBank/DDBJ databases">
        <authorList>
            <consortium name="Genoscope - CEA"/>
            <person name="William W."/>
        </authorList>
    </citation>
    <scope>NUCLEOTIDE SEQUENCE [LARGE SCALE GENOMIC DNA]</scope>
</reference>
<feature type="region of interest" description="Disordered" evidence="1">
    <location>
        <begin position="823"/>
        <end position="852"/>
    </location>
</feature>
<dbReference type="PANTHER" id="PTHR13199:SF11">
    <property type="entry name" value="PROTEIN ATOSSA"/>
    <property type="match status" value="1"/>
</dbReference>
<evidence type="ECO:0000313" key="4">
    <source>
        <dbReference type="Proteomes" id="UP001497497"/>
    </source>
</evidence>
<dbReference type="InterPro" id="IPR051506">
    <property type="entry name" value="ATOS_Transcription_Regulators"/>
</dbReference>
<feature type="compositionally biased region" description="Polar residues" evidence="1">
    <location>
        <begin position="1532"/>
        <end position="1542"/>
    </location>
</feature>
<dbReference type="PANTHER" id="PTHR13199">
    <property type="entry name" value="GH03947P"/>
    <property type="match status" value="1"/>
</dbReference>
<feature type="compositionally biased region" description="Polar residues" evidence="1">
    <location>
        <begin position="825"/>
        <end position="835"/>
    </location>
</feature>
<feature type="region of interest" description="Disordered" evidence="1">
    <location>
        <begin position="685"/>
        <end position="709"/>
    </location>
</feature>
<feature type="region of interest" description="Disordered" evidence="1">
    <location>
        <begin position="502"/>
        <end position="533"/>
    </location>
</feature>
<feature type="domain" description="Atos-like conserved" evidence="2">
    <location>
        <begin position="1682"/>
        <end position="1740"/>
    </location>
</feature>
<feature type="region of interest" description="Disordered" evidence="1">
    <location>
        <begin position="332"/>
        <end position="354"/>
    </location>
</feature>
<accession>A0AAV2IQA7</accession>
<feature type="non-terminal residue" evidence="3">
    <location>
        <position position="1809"/>
    </location>
</feature>
<comment type="caution">
    <text evidence="3">The sequence shown here is derived from an EMBL/GenBank/DDBJ whole genome shotgun (WGS) entry which is preliminary data.</text>
</comment>
<feature type="compositionally biased region" description="Polar residues" evidence="1">
    <location>
        <begin position="512"/>
        <end position="532"/>
    </location>
</feature>
<feature type="compositionally biased region" description="Basic residues" evidence="1">
    <location>
        <begin position="396"/>
        <end position="406"/>
    </location>
</feature>
<evidence type="ECO:0000313" key="3">
    <source>
        <dbReference type="EMBL" id="CAL1548288.1"/>
    </source>
</evidence>
<feature type="region of interest" description="Disordered" evidence="1">
    <location>
        <begin position="1026"/>
        <end position="1082"/>
    </location>
</feature>
<dbReference type="InterPro" id="IPR025261">
    <property type="entry name" value="Atos-like_cons_dom"/>
</dbReference>
<feature type="compositionally biased region" description="Low complexity" evidence="1">
    <location>
        <begin position="953"/>
        <end position="966"/>
    </location>
</feature>
<feature type="non-terminal residue" evidence="3">
    <location>
        <position position="1"/>
    </location>
</feature>
<feature type="compositionally biased region" description="Basic and acidic residues" evidence="1">
    <location>
        <begin position="1566"/>
        <end position="1577"/>
    </location>
</feature>
<dbReference type="Pfam" id="PF13915">
    <property type="entry name" value="DUF4210"/>
    <property type="match status" value="1"/>
</dbReference>
<feature type="region of interest" description="Disordered" evidence="1">
    <location>
        <begin position="1"/>
        <end position="65"/>
    </location>
</feature>
<dbReference type="EMBL" id="CAXITT010001263">
    <property type="protein sequence ID" value="CAL1548288.1"/>
    <property type="molecule type" value="Genomic_DNA"/>
</dbReference>
<feature type="compositionally biased region" description="Basic and acidic residues" evidence="1">
    <location>
        <begin position="377"/>
        <end position="395"/>
    </location>
</feature>
<feature type="region of interest" description="Disordered" evidence="1">
    <location>
        <begin position="377"/>
        <end position="419"/>
    </location>
</feature>
<name>A0AAV2IQA7_LYMST</name>
<feature type="region of interest" description="Disordered" evidence="1">
    <location>
        <begin position="953"/>
        <end position="980"/>
    </location>
</feature>
<feature type="region of interest" description="Disordered" evidence="1">
    <location>
        <begin position="907"/>
        <end position="940"/>
    </location>
</feature>
<feature type="region of interest" description="Disordered" evidence="1">
    <location>
        <begin position="1521"/>
        <end position="1578"/>
    </location>
</feature>
<feature type="compositionally biased region" description="Polar residues" evidence="1">
    <location>
        <begin position="929"/>
        <end position="940"/>
    </location>
</feature>
<proteinExistence type="predicted"/>
<dbReference type="Proteomes" id="UP001497497">
    <property type="component" value="Unassembled WGS sequence"/>
</dbReference>
<dbReference type="SMART" id="SM01177">
    <property type="entry name" value="DUF4210"/>
    <property type="match status" value="1"/>
</dbReference>
<sequence>CAQFEFQEWRHKQGVAASHRKSDPQKGGAAAGDPPRRKSTVPPAESFQQRGATAKRKAKPRVHNHSTVERNVLFVSSPAPENIAVCAREKIYTGTKIMTADDIARRKAQNLAKMRLRDGGDCPIGSTGVSHDMKAFIKHSMSSHVGDVSDCAAYGLPSKHLKGSEPGMSRPHATYQSSDILSALPTQHCYNKATADKRGHLIGLTKDDFYGSHEGKLRKFGKFKKKDGEKDLRIEQRKCWMGDVGGKIDQPYPQGIGGRREDAWTQPRKKVRNPCEKVPALLYSTGGKKCMGEVGDVKKSSADQELLFALPTKAKLEQAKTVASTPYQQLEKKEFSTSARHKKNTISQKEASEEEFIRKLSDRLSLYSLSPKDLPVKDLPTKDLCHEENDHDGRLKRSKQHQRSSQKSHAASTQGQDNEMFISGINRSSKLKLADHATSRTMKGLNPMSPDGLMTRSLDGVIQVGTIRSPGGISARSLGEANAWSMDGSTTFSELTVNVSSSHDFLDDSDSTPVASPKQSSSHTNLRPSTHQKVLPFPHKKVNAKSVTERTMKLNFQKYPNDEKRYVSERLDDLPVKSKYEHSPVGHVYPADKKNSNIVARGFNDLLPGSCPPSRSPEPLTGQSHQIYSACDLFTKDFTSEHIHSPFYYSQCDAKVQDGQWPQDKVRGSYSYSEEHPFFSNIHRTHSENGNPVPQRSHSENGGPVRHTTNDKVYSRKMFEENLLPLVSYDAGSDTFKSVEHSVSANVLHSPKVLFSLEVPEESLRDSRKCIDFGENLESEFFRSKIGDDVNTDVISKYMASLAAMSVSGGNLATGNSDIALESGGNYSSESQSGASADEIPGGVRSGEKTSENSDLIALLTDKGDVGHLDNAVCGGWGETNSTKQSIARRQLNYSLVQERSNLVPISCAKSRESSPSPQADDKSIDALHSSSGGSPNHFDTCSEFPMLSSSFSSSSSSSSSSSGSSVRMASPVSHPVQRRPDCIGHELHESSNEQSSVLPHVGVEDPQTTDFRYCTEQGGALLTQTSNAPAQPFPSASPPVASGPYDDTFGEPSHGGLKGTASLSSVGETHMGGSKPPAPTQDSALIPELATTGEEVFYPSSSHVKPQGVIKLFPLKQCPTDDSTENPPFMKAASTDQALQLKPFNLSDSSLPTLGSGSTMNPTKQESLQLSSLSNHCDNDDLINRTLTELNTCNTTFEKHDSLNSQDSPNTHYKLNKHGTLSPDLYAPKVPHFAVPVKHSGYQTALQNINEFNGNPVECRMEQSNLNRNNSSGYADTCLSAYTRDVDTCLAIYVRDSDTCLVAYSQFHDDCLGVGTQDSDTKEKMVSQLKAIIPTNPSADSVIPTHRESQTRSLFMDTENDVLSTTTDKSSEEALDPSLPVAGSNYLNDINSSKGALVAPNEITLVSSQCESKSFDSSWQEEAVNNAYDHSGSLNMLKDSSNVHEDANAPATVDAYISDDNTHVMFYISESKDTNSTHSPSAQTSVLTPALQMDAVQQCALSSARVSSFSVESDLEITSRNSFGKPKCKTASETASLSNSPPLHGDPPGWSSIPPHRTVSTPSCMDREVKSQEHKPTRPSVINMQYCDTASQIGLRKMAVKSASMIFNSRTGLPTQSSPAPLKRKPGGTFDYDANLLNTRALKSAFSCSKLAMNATDKTNENEEDKRRTLSTSAPASTNCLLGNFEESILNGRIDPVGTVEGFTAEIGASGSFCPKHLHVPVSAFFFALSDDNAPSPYLVRYRNSLSYHLQKHTMDSSWTLFNPNKTVVKMFVVRYDLSDMPASSQTFIRQRTVYCPTDINSTAPSFL</sequence>
<feature type="compositionally biased region" description="Basic residues" evidence="1">
    <location>
        <begin position="53"/>
        <end position="64"/>
    </location>
</feature>
<feature type="region of interest" description="Disordered" evidence="1">
    <location>
        <begin position="250"/>
        <end position="270"/>
    </location>
</feature>
<organism evidence="3 4">
    <name type="scientific">Lymnaea stagnalis</name>
    <name type="common">Great pond snail</name>
    <name type="synonym">Helix stagnalis</name>
    <dbReference type="NCBI Taxonomy" id="6523"/>
    <lineage>
        <taxon>Eukaryota</taxon>
        <taxon>Metazoa</taxon>
        <taxon>Spiralia</taxon>
        <taxon>Lophotrochozoa</taxon>
        <taxon>Mollusca</taxon>
        <taxon>Gastropoda</taxon>
        <taxon>Heterobranchia</taxon>
        <taxon>Euthyneura</taxon>
        <taxon>Panpulmonata</taxon>
        <taxon>Hygrophila</taxon>
        <taxon>Lymnaeoidea</taxon>
        <taxon>Lymnaeidae</taxon>
        <taxon>Lymnaea</taxon>
    </lineage>
</organism>
<protein>
    <recommendedName>
        <fullName evidence="2">Atos-like conserved domain-containing protein</fullName>
    </recommendedName>
</protein>
<gene>
    <name evidence="3" type="ORF">GSLYS_00021605001</name>
</gene>
<evidence type="ECO:0000256" key="1">
    <source>
        <dbReference type="SAM" id="MobiDB-lite"/>
    </source>
</evidence>
<keyword evidence="4" id="KW-1185">Reference proteome</keyword>